<accession>A0A368H3E6</accession>
<organism evidence="2 3">
    <name type="scientific">Ancylostoma caninum</name>
    <name type="common">Dog hookworm</name>
    <dbReference type="NCBI Taxonomy" id="29170"/>
    <lineage>
        <taxon>Eukaryota</taxon>
        <taxon>Metazoa</taxon>
        <taxon>Ecdysozoa</taxon>
        <taxon>Nematoda</taxon>
        <taxon>Chromadorea</taxon>
        <taxon>Rhabditida</taxon>
        <taxon>Rhabditina</taxon>
        <taxon>Rhabditomorpha</taxon>
        <taxon>Strongyloidea</taxon>
        <taxon>Ancylostomatidae</taxon>
        <taxon>Ancylostomatinae</taxon>
        <taxon>Ancylostoma</taxon>
    </lineage>
</organism>
<evidence type="ECO:0000313" key="2">
    <source>
        <dbReference type="EMBL" id="RCN51106.1"/>
    </source>
</evidence>
<name>A0A368H3E6_ANCCA</name>
<dbReference type="OrthoDB" id="10528671at2759"/>
<proteinExistence type="predicted"/>
<reference evidence="2 3" key="1">
    <citation type="submission" date="2014-10" db="EMBL/GenBank/DDBJ databases">
        <title>Draft genome of the hookworm Ancylostoma caninum.</title>
        <authorList>
            <person name="Mitreva M."/>
        </authorList>
    </citation>
    <scope>NUCLEOTIDE SEQUENCE [LARGE SCALE GENOMIC DNA]</scope>
    <source>
        <strain evidence="2 3">Baltimore</strain>
    </source>
</reference>
<dbReference type="AlphaFoldDB" id="A0A368H3E6"/>
<evidence type="ECO:0000256" key="1">
    <source>
        <dbReference type="SAM" id="MobiDB-lite"/>
    </source>
</evidence>
<dbReference type="EMBL" id="JOJR01000017">
    <property type="protein sequence ID" value="RCN51106.1"/>
    <property type="molecule type" value="Genomic_DNA"/>
</dbReference>
<keyword evidence="3" id="KW-1185">Reference proteome</keyword>
<protein>
    <submittedName>
        <fullName evidence="2">Uncharacterized protein</fullName>
    </submittedName>
</protein>
<sequence length="87" mass="9340">MSSRRKANPTRLSESELGDAVQKPSTSVQNPSAMIEHLVDHQKTHHIMVTDEDMDSSPNPAASPPAASIKSSASSTSEHTRLVSRCS</sequence>
<feature type="compositionally biased region" description="Low complexity" evidence="1">
    <location>
        <begin position="56"/>
        <end position="77"/>
    </location>
</feature>
<dbReference type="STRING" id="29170.A0A368H3E6"/>
<gene>
    <name evidence="2" type="ORF">ANCCAN_02893</name>
</gene>
<dbReference type="Proteomes" id="UP000252519">
    <property type="component" value="Unassembled WGS sequence"/>
</dbReference>
<feature type="region of interest" description="Disordered" evidence="1">
    <location>
        <begin position="50"/>
        <end position="87"/>
    </location>
</feature>
<evidence type="ECO:0000313" key="3">
    <source>
        <dbReference type="Proteomes" id="UP000252519"/>
    </source>
</evidence>
<comment type="caution">
    <text evidence="2">The sequence shown here is derived from an EMBL/GenBank/DDBJ whole genome shotgun (WGS) entry which is preliminary data.</text>
</comment>
<feature type="region of interest" description="Disordered" evidence="1">
    <location>
        <begin position="1"/>
        <end position="31"/>
    </location>
</feature>